<organism evidence="1 2">
    <name type="scientific">Lactobacillus rodentium</name>
    <dbReference type="NCBI Taxonomy" id="947835"/>
    <lineage>
        <taxon>Bacteria</taxon>
        <taxon>Bacillati</taxon>
        <taxon>Bacillota</taxon>
        <taxon>Bacilli</taxon>
        <taxon>Lactobacillales</taxon>
        <taxon>Lactobacillaceae</taxon>
        <taxon>Lactobacillus</taxon>
    </lineage>
</organism>
<dbReference type="InterPro" id="IPR024499">
    <property type="entry name" value="Mbeg1-like"/>
</dbReference>
<dbReference type="EMBL" id="BFBY01000005">
    <property type="protein sequence ID" value="GBG04926.1"/>
    <property type="molecule type" value="Genomic_DNA"/>
</dbReference>
<dbReference type="SUPFAM" id="SSF53474">
    <property type="entry name" value="alpha/beta-Hydrolases"/>
    <property type="match status" value="1"/>
</dbReference>
<keyword evidence="2" id="KW-1185">Reference proteome</keyword>
<dbReference type="Pfam" id="PF11187">
    <property type="entry name" value="Mbeg1-like"/>
    <property type="match status" value="1"/>
</dbReference>
<reference evidence="2" key="1">
    <citation type="submission" date="2018-03" db="EMBL/GenBank/DDBJ databases">
        <title>New taxa in the Lactobacillus gasseri group.</title>
        <authorList>
            <person name="Tanizawa Y."/>
            <person name="Tohno M."/>
            <person name="Endo A."/>
            <person name="Arita M."/>
        </authorList>
    </citation>
    <scope>NUCLEOTIDE SEQUENCE [LARGE SCALE GENOMIC DNA]</scope>
    <source>
        <strain evidence="2">DSM 24759</strain>
    </source>
</reference>
<accession>A0A2Z6T754</accession>
<evidence type="ECO:0000313" key="1">
    <source>
        <dbReference type="EMBL" id="GBG04926.1"/>
    </source>
</evidence>
<protein>
    <submittedName>
        <fullName evidence="1">Esterase</fullName>
    </submittedName>
</protein>
<dbReference type="OrthoDB" id="9769481at2"/>
<gene>
    <name evidence="1" type="ORF">LrDSM24759_08400</name>
</gene>
<dbReference type="Gene3D" id="3.40.50.1820">
    <property type="entry name" value="alpha/beta hydrolase"/>
    <property type="match status" value="1"/>
</dbReference>
<name>A0A2Z6T754_9LACO</name>
<evidence type="ECO:0000313" key="2">
    <source>
        <dbReference type="Proteomes" id="UP000257317"/>
    </source>
</evidence>
<comment type="caution">
    <text evidence="1">The sequence shown here is derived from an EMBL/GenBank/DDBJ whole genome shotgun (WGS) entry which is preliminary data.</text>
</comment>
<sequence>MPKLLDYVRWRGDLSFEKDPFNSLDAAFFATFSYLPFDKSVANHTLEEASKRLLYKRTKPYQLNTVDTTTLHLIPYSARYKDLEILDWTDKQQKEPPVQFTAMTLRLDKNTILVAFRGTDGSMIGLTEDINMSYQPQIVGQTVAADYLKEIAQRFPNDKIYTTGHSKGGNLATYAITGLPIGDEDRVIKAYSFDGPGFMKATYSTPAFQRMIPKMITYVPEGSIFGMMLDHPERTLVVSSDVHMVSQHDPRRWRAARNGFVLAPNGLTTASRVIRHSLISWNTAIPREERESLWMALFTTLEDENITEMNQLTAHKLRGAIQFSHAYLALDPEIRLLANKIVTDLASNTREHVHIPFINKAEVLEPLGNDSSKGPIVLDSYDGS</sequence>
<dbReference type="InterPro" id="IPR029058">
    <property type="entry name" value="AB_hydrolase_fold"/>
</dbReference>
<proteinExistence type="predicted"/>
<dbReference type="AlphaFoldDB" id="A0A2Z6T754"/>
<dbReference type="RefSeq" id="WP_117118263.1">
    <property type="nucleotide sequence ID" value="NZ_BFBY01000005.1"/>
</dbReference>
<dbReference type="Proteomes" id="UP000257317">
    <property type="component" value="Unassembled WGS sequence"/>
</dbReference>